<geneLocation type="mitochondrion" evidence="26"/>
<evidence type="ECO:0000256" key="6">
    <source>
        <dbReference type="ARBA" id="ARBA00011164"/>
    </source>
</evidence>
<protein>
    <recommendedName>
        <fullName evidence="8 23">Cytochrome c oxidase subunit 1</fullName>
        <ecNumber evidence="7 23">7.1.1.9</ecNumber>
    </recommendedName>
</protein>
<feature type="transmembrane region" description="Helical" evidence="24">
    <location>
        <begin position="301"/>
        <end position="324"/>
    </location>
</feature>
<dbReference type="PANTHER" id="PTHR10422">
    <property type="entry name" value="CYTOCHROME C OXIDASE SUBUNIT 1"/>
    <property type="match status" value="1"/>
</dbReference>
<comment type="pathway">
    <text evidence="4 23">Energy metabolism; oxidative phosphorylation.</text>
</comment>
<evidence type="ECO:0000256" key="9">
    <source>
        <dbReference type="ARBA" id="ARBA00022448"/>
    </source>
</evidence>
<evidence type="ECO:0000313" key="26">
    <source>
        <dbReference type="EMBL" id="QOQ35022.1"/>
    </source>
</evidence>
<evidence type="ECO:0000256" key="22">
    <source>
        <dbReference type="ARBA" id="ARBA00049512"/>
    </source>
</evidence>
<evidence type="ECO:0000256" key="7">
    <source>
        <dbReference type="ARBA" id="ARBA00012949"/>
    </source>
</evidence>
<dbReference type="GO" id="GO:0045277">
    <property type="term" value="C:respiratory chain complex IV"/>
    <property type="evidence" value="ECO:0007669"/>
    <property type="project" value="InterPro"/>
</dbReference>
<dbReference type="GO" id="GO:0005743">
    <property type="term" value="C:mitochondrial inner membrane"/>
    <property type="evidence" value="ECO:0007669"/>
    <property type="project" value="UniProtKB-SubCell"/>
</dbReference>
<dbReference type="EC" id="7.1.1.9" evidence="7 23"/>
<name>A0A7M1I7I9_9ODON</name>
<dbReference type="UniPathway" id="UPA00705"/>
<dbReference type="PROSITE" id="PS50855">
    <property type="entry name" value="COX1"/>
    <property type="match status" value="1"/>
</dbReference>
<keyword evidence="21 23" id="KW-0472">Membrane</keyword>
<comment type="subcellular location">
    <subcellularLocation>
        <location evidence="3 23">Mitochondrion inner membrane</location>
        <topology evidence="3 23">Multi-pass membrane protein</topology>
    </subcellularLocation>
</comment>
<dbReference type="GO" id="GO:0015990">
    <property type="term" value="P:electron transport coupled proton transport"/>
    <property type="evidence" value="ECO:0007669"/>
    <property type="project" value="TreeGrafter"/>
</dbReference>
<dbReference type="GO" id="GO:0006123">
    <property type="term" value="P:mitochondrial electron transport, cytochrome c to oxygen"/>
    <property type="evidence" value="ECO:0007669"/>
    <property type="project" value="TreeGrafter"/>
</dbReference>
<dbReference type="InterPro" id="IPR000883">
    <property type="entry name" value="Cyt_C_Oxase_1"/>
</dbReference>
<evidence type="ECO:0000256" key="14">
    <source>
        <dbReference type="ARBA" id="ARBA00022792"/>
    </source>
</evidence>
<evidence type="ECO:0000256" key="21">
    <source>
        <dbReference type="ARBA" id="ARBA00023136"/>
    </source>
</evidence>
<evidence type="ECO:0000256" key="10">
    <source>
        <dbReference type="ARBA" id="ARBA00022617"/>
    </source>
</evidence>
<dbReference type="InterPro" id="IPR023616">
    <property type="entry name" value="Cyt_c_oxase-like_su1_dom"/>
</dbReference>
<dbReference type="PRINTS" id="PR01165">
    <property type="entry name" value="CYCOXIDASEI"/>
</dbReference>
<feature type="transmembrane region" description="Helical" evidence="24">
    <location>
        <begin position="102"/>
        <end position="126"/>
    </location>
</feature>
<comment type="function">
    <text evidence="23">Component of the cytochrome c oxidase, the last enzyme in the mitochondrial electron transport chain which drives oxidative phosphorylation. The respiratory chain contains 3 multisubunit complexes succinate dehydrogenase (complex II, CII), ubiquinol-cytochrome c oxidoreductase (cytochrome b-c1 complex, complex III, CIII) and cytochrome c oxidase (complex IV, CIV), that cooperate to transfer electrons derived from NADH and succinate to molecular oxygen, creating an electrochemical gradient over the inner membrane that drives transmembrane transport and the ATP synthase. Cytochrome c oxidase is the component of the respiratory chain that catalyzes the reduction of oxygen to water. Electrons originating from reduced cytochrome c in the intermembrane space (IMS) are transferred via the dinuclear copper A center (CU(A)) of subunit 2 and heme A of subunit 1 to the active site in subunit 1, a binuclear center (BNC) formed by heme A3 and copper B (CU(B)). The BNC reduces molecular oxygen to 2 water molecules using 4 electrons from cytochrome c in the IMS and 4 protons from the mitochondrial matrix.</text>
</comment>
<comment type="similarity">
    <text evidence="5 23">Belongs to the heme-copper respiratory oxidase family.</text>
</comment>
<keyword evidence="11 23" id="KW-0679">Respiratory chain</keyword>
<dbReference type="FunFam" id="1.20.210.10:FF:000001">
    <property type="entry name" value="Cytochrome c oxidase subunit 1"/>
    <property type="match status" value="1"/>
</dbReference>
<evidence type="ECO:0000256" key="17">
    <source>
        <dbReference type="ARBA" id="ARBA00022982"/>
    </source>
</evidence>
<keyword evidence="20 23" id="KW-0186">Copper</keyword>
<comment type="cofactor">
    <cofactor evidence="2">
        <name>heme</name>
        <dbReference type="ChEBI" id="CHEBI:30413"/>
    </cofactor>
</comment>
<gene>
    <name evidence="26" type="primary">COI</name>
</gene>
<keyword evidence="10 23" id="KW-0349">Heme</keyword>
<keyword evidence="18 24" id="KW-1133">Transmembrane helix</keyword>
<dbReference type="GO" id="GO:0020037">
    <property type="term" value="F:heme binding"/>
    <property type="evidence" value="ECO:0007669"/>
    <property type="project" value="InterPro"/>
</dbReference>
<evidence type="ECO:0000256" key="19">
    <source>
        <dbReference type="ARBA" id="ARBA00023004"/>
    </source>
</evidence>
<dbReference type="Gene3D" id="1.20.210.10">
    <property type="entry name" value="Cytochrome c oxidase-like, subunit I domain"/>
    <property type="match status" value="1"/>
</dbReference>
<feature type="transmembrane region" description="Helical" evidence="24">
    <location>
        <begin position="336"/>
        <end position="357"/>
    </location>
</feature>
<feature type="transmembrane region" description="Helical" evidence="24">
    <location>
        <begin position="369"/>
        <end position="394"/>
    </location>
</feature>
<evidence type="ECO:0000256" key="24">
    <source>
        <dbReference type="SAM" id="Phobius"/>
    </source>
</evidence>
<feature type="transmembrane region" description="Helical" evidence="24">
    <location>
        <begin position="12"/>
        <end position="35"/>
    </location>
</feature>
<dbReference type="PROSITE" id="PS00077">
    <property type="entry name" value="COX1_CUB"/>
    <property type="match status" value="1"/>
</dbReference>
<organism evidence="26">
    <name type="scientific">Pseudothemis zonata</name>
    <dbReference type="NCBI Taxonomy" id="257050"/>
    <lineage>
        <taxon>Eukaryota</taxon>
        <taxon>Metazoa</taxon>
        <taxon>Ecdysozoa</taxon>
        <taxon>Arthropoda</taxon>
        <taxon>Hexapoda</taxon>
        <taxon>Insecta</taxon>
        <taxon>Pterygota</taxon>
        <taxon>Palaeoptera</taxon>
        <taxon>Odonata</taxon>
        <taxon>Epiprocta</taxon>
        <taxon>Anisoptera</taxon>
        <taxon>Libelluloidea</taxon>
        <taxon>Libellulidae</taxon>
        <taxon>Pseudothemis</taxon>
    </lineage>
</organism>
<evidence type="ECO:0000256" key="3">
    <source>
        <dbReference type="ARBA" id="ARBA00004448"/>
    </source>
</evidence>
<evidence type="ECO:0000256" key="8">
    <source>
        <dbReference type="ARBA" id="ARBA00015947"/>
    </source>
</evidence>
<evidence type="ECO:0000256" key="23">
    <source>
        <dbReference type="RuleBase" id="RU000369"/>
    </source>
</evidence>
<evidence type="ECO:0000256" key="18">
    <source>
        <dbReference type="ARBA" id="ARBA00022989"/>
    </source>
</evidence>
<evidence type="ECO:0000256" key="1">
    <source>
        <dbReference type="ARBA" id="ARBA00001935"/>
    </source>
</evidence>
<feature type="transmembrane region" description="Helical" evidence="24">
    <location>
        <begin position="181"/>
        <end position="208"/>
    </location>
</feature>
<dbReference type="EMBL" id="MT371043">
    <property type="protein sequence ID" value="QOQ35022.1"/>
    <property type="molecule type" value="Genomic_DNA"/>
</dbReference>
<evidence type="ECO:0000259" key="25">
    <source>
        <dbReference type="PROSITE" id="PS50855"/>
    </source>
</evidence>
<sequence>MRRWLFSTNHKDIGTLYLIFGAWAGMIGTALSVLIRIELGQPGSLIGDDQIFNVIVTAHAFVMIFFMVMPIMIGGFGNWLVPLMLGAPDMAFPRLNNMSFWLLPPSFTLLLASSMVESGAGTGWTVYPPLAGAIAHAGASVDLTIFSLHLAGVSSILGAINFITTVINMKSPGMKMDQMPLFVWAVVITAVLLLLSLPVLAGAITMLLTDRNINTSFFDPAGGGDPILYQHLFWFFGHPEVYILILPGFGMISHIIAQESGKKETFGVLGMIYAMVAIGLLGFVVWAHHMFTVGMDVDTRAYFTSATMVIAVPTGIKIFSWLATLHGTQFNYSPSLLWALGFVFLFTIGGLTGVVLANSSIDIALHDTYYVVAHFHYVLSMGAVFAIMGGLVHWFSLFTGVTMNNYWLSVQFLIMFIGVNLTFFPQHFLGLSGMPRRYSDYPDAYTAWNILSSLGSTISLIGVMLLIYIMWEALIAQRQVMGTLNINTSIEWYQKLPPMEHSYAELPVLLK</sequence>
<dbReference type="PANTHER" id="PTHR10422:SF18">
    <property type="entry name" value="CYTOCHROME C OXIDASE SUBUNIT 1"/>
    <property type="match status" value="1"/>
</dbReference>
<keyword evidence="12 23" id="KW-0812">Transmembrane</keyword>
<feature type="transmembrane region" description="Helical" evidence="24">
    <location>
        <begin position="268"/>
        <end position="289"/>
    </location>
</feature>
<feature type="transmembrane region" description="Helical" evidence="24">
    <location>
        <begin position="55"/>
        <end position="81"/>
    </location>
</feature>
<evidence type="ECO:0000256" key="13">
    <source>
        <dbReference type="ARBA" id="ARBA00022723"/>
    </source>
</evidence>
<feature type="transmembrane region" description="Helical" evidence="24">
    <location>
        <begin position="445"/>
        <end position="471"/>
    </location>
</feature>
<keyword evidence="23 26" id="KW-0496">Mitochondrion</keyword>
<feature type="domain" description="Cytochrome oxidase subunit I profile" evidence="25">
    <location>
        <begin position="1"/>
        <end position="510"/>
    </location>
</feature>
<comment type="subunit">
    <text evidence="6">Component of the cytochrome c oxidase (complex IV, CIV), a multisubunit enzyme composed of a catalytic core of 3 subunits and several supernumerary subunits. The complex exists as a monomer or a dimer and forms supercomplexes (SCs) in the inner mitochondrial membrane with ubiquinol-cytochrome c oxidoreductase (cytochrome b-c1 complex, complex III, CIII).</text>
</comment>
<evidence type="ECO:0000256" key="16">
    <source>
        <dbReference type="ARBA" id="ARBA00022967"/>
    </source>
</evidence>
<proteinExistence type="inferred from homology"/>
<dbReference type="GO" id="GO:0046872">
    <property type="term" value="F:metal ion binding"/>
    <property type="evidence" value="ECO:0007669"/>
    <property type="project" value="UniProtKB-KW"/>
</dbReference>
<dbReference type="InterPro" id="IPR036927">
    <property type="entry name" value="Cyt_c_oxase-like_su1_sf"/>
</dbReference>
<evidence type="ECO:0000256" key="15">
    <source>
        <dbReference type="ARBA" id="ARBA00022842"/>
    </source>
</evidence>
<keyword evidence="14 23" id="KW-0999">Mitochondrion inner membrane</keyword>
<keyword evidence="17 23" id="KW-0249">Electron transport</keyword>
<reference evidence="26" key="1">
    <citation type="submission" date="2020-04" db="EMBL/GenBank/DDBJ databases">
        <title>Mitochondrial genome of Pseudothemis zonata.</title>
        <authorList>
            <person name="Du Y."/>
            <person name="Song X."/>
        </authorList>
    </citation>
    <scope>NUCLEOTIDE SEQUENCE</scope>
</reference>
<keyword evidence="15" id="KW-0460">Magnesium</keyword>
<dbReference type="InterPro" id="IPR023615">
    <property type="entry name" value="Cyt_c_Oxase_su1_BS"/>
</dbReference>
<dbReference type="SUPFAM" id="SSF81442">
    <property type="entry name" value="Cytochrome c oxidase subunit I-like"/>
    <property type="match status" value="1"/>
</dbReference>
<feature type="transmembrane region" description="Helical" evidence="24">
    <location>
        <begin position="406"/>
        <end position="425"/>
    </location>
</feature>
<comment type="cofactor">
    <cofactor evidence="1">
        <name>Cu cation</name>
        <dbReference type="ChEBI" id="CHEBI:23378"/>
    </cofactor>
</comment>
<evidence type="ECO:0000256" key="5">
    <source>
        <dbReference type="ARBA" id="ARBA00009578"/>
    </source>
</evidence>
<keyword evidence="19 23" id="KW-0408">Iron</keyword>
<feature type="transmembrane region" description="Helical" evidence="24">
    <location>
        <begin position="146"/>
        <end position="169"/>
    </location>
</feature>
<evidence type="ECO:0000256" key="4">
    <source>
        <dbReference type="ARBA" id="ARBA00004673"/>
    </source>
</evidence>
<dbReference type="InterPro" id="IPR033944">
    <property type="entry name" value="Cyt_c_oxase_su1_dom"/>
</dbReference>
<dbReference type="AlphaFoldDB" id="A0A7M1I7I9"/>
<evidence type="ECO:0000256" key="2">
    <source>
        <dbReference type="ARBA" id="ARBA00001971"/>
    </source>
</evidence>
<accession>A0A7M1I7I9</accession>
<keyword evidence="16" id="KW-1278">Translocase</keyword>
<evidence type="ECO:0000256" key="12">
    <source>
        <dbReference type="ARBA" id="ARBA00022692"/>
    </source>
</evidence>
<dbReference type="CDD" id="cd01663">
    <property type="entry name" value="Cyt_c_Oxidase_I"/>
    <property type="match status" value="1"/>
</dbReference>
<keyword evidence="9 23" id="KW-0813">Transport</keyword>
<evidence type="ECO:0000256" key="20">
    <source>
        <dbReference type="ARBA" id="ARBA00023008"/>
    </source>
</evidence>
<dbReference type="GO" id="GO:0004129">
    <property type="term" value="F:cytochrome-c oxidase activity"/>
    <property type="evidence" value="ECO:0007669"/>
    <property type="project" value="UniProtKB-EC"/>
</dbReference>
<dbReference type="Pfam" id="PF00115">
    <property type="entry name" value="COX1"/>
    <property type="match status" value="1"/>
</dbReference>
<evidence type="ECO:0000256" key="11">
    <source>
        <dbReference type="ARBA" id="ARBA00022660"/>
    </source>
</evidence>
<feature type="transmembrane region" description="Helical" evidence="24">
    <location>
        <begin position="228"/>
        <end position="256"/>
    </location>
</feature>
<comment type="catalytic activity">
    <reaction evidence="22">
        <text>4 Fe(II)-[cytochrome c] + O2 + 8 H(+)(in) = 4 Fe(III)-[cytochrome c] + 2 H2O + 4 H(+)(out)</text>
        <dbReference type="Rhea" id="RHEA:11436"/>
        <dbReference type="Rhea" id="RHEA-COMP:10350"/>
        <dbReference type="Rhea" id="RHEA-COMP:14399"/>
        <dbReference type="ChEBI" id="CHEBI:15377"/>
        <dbReference type="ChEBI" id="CHEBI:15378"/>
        <dbReference type="ChEBI" id="CHEBI:15379"/>
        <dbReference type="ChEBI" id="CHEBI:29033"/>
        <dbReference type="ChEBI" id="CHEBI:29034"/>
        <dbReference type="EC" id="7.1.1.9"/>
    </reaction>
    <physiologicalReaction direction="left-to-right" evidence="22">
        <dbReference type="Rhea" id="RHEA:11437"/>
    </physiologicalReaction>
</comment>
<keyword evidence="13 23" id="KW-0479">Metal-binding</keyword>